<name>A0AAV5UJD7_9BILA</name>
<evidence type="ECO:0000313" key="3">
    <source>
        <dbReference type="Proteomes" id="UP001432027"/>
    </source>
</evidence>
<feature type="region of interest" description="Disordered" evidence="1">
    <location>
        <begin position="1"/>
        <end position="32"/>
    </location>
</feature>
<evidence type="ECO:0000313" key="2">
    <source>
        <dbReference type="EMBL" id="GMT07160.1"/>
    </source>
</evidence>
<organism evidence="2 3">
    <name type="scientific">Pristionchus entomophagus</name>
    <dbReference type="NCBI Taxonomy" id="358040"/>
    <lineage>
        <taxon>Eukaryota</taxon>
        <taxon>Metazoa</taxon>
        <taxon>Ecdysozoa</taxon>
        <taxon>Nematoda</taxon>
        <taxon>Chromadorea</taxon>
        <taxon>Rhabditida</taxon>
        <taxon>Rhabditina</taxon>
        <taxon>Diplogasteromorpha</taxon>
        <taxon>Diplogasteroidea</taxon>
        <taxon>Neodiplogasteridae</taxon>
        <taxon>Pristionchus</taxon>
    </lineage>
</organism>
<feature type="region of interest" description="Disordered" evidence="1">
    <location>
        <begin position="274"/>
        <end position="335"/>
    </location>
</feature>
<keyword evidence="3" id="KW-1185">Reference proteome</keyword>
<dbReference type="EMBL" id="BTSX01000006">
    <property type="protein sequence ID" value="GMT07160.1"/>
    <property type="molecule type" value="Genomic_DNA"/>
</dbReference>
<feature type="compositionally biased region" description="Basic residues" evidence="1">
    <location>
        <begin position="12"/>
        <end position="25"/>
    </location>
</feature>
<dbReference type="Proteomes" id="UP001432027">
    <property type="component" value="Unassembled WGS sequence"/>
</dbReference>
<evidence type="ECO:0000256" key="1">
    <source>
        <dbReference type="SAM" id="MobiDB-lite"/>
    </source>
</evidence>
<protein>
    <submittedName>
        <fullName evidence="2">Uncharacterized protein</fullName>
    </submittedName>
</protein>
<feature type="region of interest" description="Disordered" evidence="1">
    <location>
        <begin position="66"/>
        <end position="110"/>
    </location>
</feature>
<feature type="compositionally biased region" description="Polar residues" evidence="1">
    <location>
        <begin position="284"/>
        <end position="304"/>
    </location>
</feature>
<reference evidence="2" key="1">
    <citation type="submission" date="2023-10" db="EMBL/GenBank/DDBJ databases">
        <title>Genome assembly of Pristionchus species.</title>
        <authorList>
            <person name="Yoshida K."/>
            <person name="Sommer R.J."/>
        </authorList>
    </citation>
    <scope>NUCLEOTIDE SEQUENCE</scope>
    <source>
        <strain evidence="2">RS0144</strain>
    </source>
</reference>
<accession>A0AAV5UJD7</accession>
<feature type="compositionally biased region" description="Low complexity" evidence="1">
    <location>
        <begin position="84"/>
        <end position="105"/>
    </location>
</feature>
<comment type="caution">
    <text evidence="2">The sequence shown here is derived from an EMBL/GenBank/DDBJ whole genome shotgun (WGS) entry which is preliminary data.</text>
</comment>
<feature type="region of interest" description="Disordered" evidence="1">
    <location>
        <begin position="199"/>
        <end position="245"/>
    </location>
</feature>
<proteinExistence type="predicted"/>
<gene>
    <name evidence="2" type="ORF">PENTCL1PPCAC_29334</name>
</gene>
<dbReference type="AlphaFoldDB" id="A0AAV5UJD7"/>
<feature type="compositionally biased region" description="Low complexity" evidence="1">
    <location>
        <begin position="199"/>
        <end position="218"/>
    </location>
</feature>
<sequence>MLNTASVSSPVLHHRQQHVVQHHRPSQQNALSSLVDPAARAAAIHKLQQLQLEQLQQVHEQQLLHGSPPYETSSLERIPSSAESDAVPSTSTSASTSPPSSSKGGSDADHLKDSIRHVEELMKAPQQAHSAIQKIHKGQRISGMDQDAFVRARKIKSPCSAFAEVAEIKLIVYQLLLAPQAAQQSLTGIQALLNHANLHSDSSSSPLHNNNNGLNGHTNGRKRSANFGSGGGPSQPEQPVALRPAPCGLTNGAFVPQWPTNSSTWSLFQHLRNTSPTLPGAAPTTETASAGDNKPLWSSPSSVESGHKPESNAGDSNIDPVGMESDGSPTSSCTQSPADVLAFAAAAVQNSAMSHVNGGHERKPRKQISDDYVKMIRQQHESSGKEISDIQIPVPEALECDPTFTAVPEQQIVNAIKQNKKLEEMNAKDVQEATTQLCKKLAEKRVFGPRLMAQTTVAGPNHSTYNNLPDEGIIYIQNVCRRELGGMLKTEEEFWDVFREAMRKLAARCRRVRHAKKTKSAKEANGVITLPPNELTAPLAFLSQDPRMDQWLETVKANQARAVKQELSSPQEGLSPQESILQLLQQNGLVKNESPEEPAAQPQMSPEEIAEWAENIRRAHAAASAANPLNEMIKAATIAPHVHSVFQDA</sequence>